<keyword evidence="5" id="KW-1133">Transmembrane helix</keyword>
<feature type="binding site" evidence="3">
    <location>
        <begin position="223"/>
        <end position="230"/>
    </location>
    <ligand>
        <name>ATP</name>
        <dbReference type="ChEBI" id="CHEBI:30616"/>
    </ligand>
</feature>
<evidence type="ECO:0000256" key="2">
    <source>
        <dbReference type="ARBA" id="ARBA00022840"/>
    </source>
</evidence>
<reference evidence="7 8" key="1">
    <citation type="submission" date="2020-10" db="EMBL/GenBank/DDBJ databases">
        <title>ChiBAC.</title>
        <authorList>
            <person name="Zenner C."/>
            <person name="Hitch T.C.A."/>
            <person name="Clavel T."/>
        </authorList>
    </citation>
    <scope>NUCLEOTIDE SEQUENCE [LARGE SCALE GENOMIC DNA]</scope>
    <source>
        <strain evidence="7 8">DSM 108706</strain>
    </source>
</reference>
<dbReference type="PANTHER" id="PTHR22683">
    <property type="entry name" value="SPORULATION PROTEIN RELATED"/>
    <property type="match status" value="1"/>
</dbReference>
<proteinExistence type="predicted"/>
<keyword evidence="2 3" id="KW-0067">ATP-binding</keyword>
<feature type="transmembrane region" description="Helical" evidence="5">
    <location>
        <begin position="36"/>
        <end position="54"/>
    </location>
</feature>
<evidence type="ECO:0000313" key="7">
    <source>
        <dbReference type="EMBL" id="MBE5035521.1"/>
    </source>
</evidence>
<dbReference type="PROSITE" id="PS50901">
    <property type="entry name" value="FTSK"/>
    <property type="match status" value="1"/>
</dbReference>
<keyword evidence="7" id="KW-0238">DNA-binding</keyword>
<dbReference type="SUPFAM" id="SSF52540">
    <property type="entry name" value="P-loop containing nucleoside triphosphate hydrolases"/>
    <property type="match status" value="1"/>
</dbReference>
<evidence type="ECO:0000256" key="1">
    <source>
        <dbReference type="ARBA" id="ARBA00022741"/>
    </source>
</evidence>
<dbReference type="PANTHER" id="PTHR22683:SF1">
    <property type="entry name" value="TYPE VII SECRETION SYSTEM PROTEIN ESSC"/>
    <property type="match status" value="1"/>
</dbReference>
<accession>A0ABR9QXD0</accession>
<name>A0ABR9QXD0_9FIRM</name>
<evidence type="ECO:0000256" key="3">
    <source>
        <dbReference type="PROSITE-ProRule" id="PRU00289"/>
    </source>
</evidence>
<evidence type="ECO:0000313" key="8">
    <source>
        <dbReference type="Proteomes" id="UP001516588"/>
    </source>
</evidence>
<evidence type="ECO:0000256" key="5">
    <source>
        <dbReference type="SAM" id="Phobius"/>
    </source>
</evidence>
<dbReference type="Pfam" id="PF01580">
    <property type="entry name" value="FtsK_SpoIIIE"/>
    <property type="match status" value="1"/>
</dbReference>
<gene>
    <name evidence="7" type="ORF">INF20_04390</name>
</gene>
<keyword evidence="1 3" id="KW-0547">Nucleotide-binding</keyword>
<keyword evidence="5" id="KW-0472">Membrane</keyword>
<dbReference type="InterPro" id="IPR002543">
    <property type="entry name" value="FtsK_dom"/>
</dbReference>
<dbReference type="SMART" id="SM00382">
    <property type="entry name" value="AAA"/>
    <property type="match status" value="1"/>
</dbReference>
<dbReference type="GO" id="GO:0003677">
    <property type="term" value="F:DNA binding"/>
    <property type="evidence" value="ECO:0007669"/>
    <property type="project" value="UniProtKB-KW"/>
</dbReference>
<keyword evidence="4" id="KW-0175">Coiled coil</keyword>
<feature type="transmembrane region" description="Helical" evidence="5">
    <location>
        <begin position="66"/>
        <end position="90"/>
    </location>
</feature>
<dbReference type="InterPro" id="IPR050206">
    <property type="entry name" value="FtsK/SpoIIIE/SftA"/>
</dbReference>
<feature type="coiled-coil region" evidence="4">
    <location>
        <begin position="269"/>
        <end position="296"/>
    </location>
</feature>
<dbReference type="RefSeq" id="WP_226385168.1">
    <property type="nucleotide sequence ID" value="NZ_JADCKA010000005.1"/>
</dbReference>
<sequence>MKQYKDERLHREGRLICIFKRLAAGIKAIKGKPIKVIPGIFIFTIGVYIIVNTANNIGPYADDFDIILNQIATFIYFLIMMFLLLIYLVLIGMPMDAKMVSWNLQRIGFKNSIGELPKLISKEKRDGFVILEFFCQGIPLSIWEEKRNEIESVLNIKIVRIKSGRTLDQIFVQAVDYNSNVYMTMPWDDSMLSKVDFELVLGDSLIGQEKVNLNSIPHILIGGSTGSGKSILLKNLLYQAKAKGAEVIISDFKGGVDFGLAWRKELEIITDMDILAERLEEIIVELERRKKLLFNTGAENIYAYNKSHHKLNHIIFACDEVAEILDKTGASKEYKEKIMQVESKLSTIARQGRAFGINLILATQRPDANILSGQIRNNIDCRICGRADDVLSKIILDNTDASELIPKDEQGLFLRNNGTVFKGYYFDR</sequence>
<dbReference type="InterPro" id="IPR003593">
    <property type="entry name" value="AAA+_ATPase"/>
</dbReference>
<dbReference type="Proteomes" id="UP001516588">
    <property type="component" value="Unassembled WGS sequence"/>
</dbReference>
<dbReference type="CDD" id="cd01127">
    <property type="entry name" value="TrwB_TraG_TraD_VirD4"/>
    <property type="match status" value="1"/>
</dbReference>
<dbReference type="Gene3D" id="3.40.50.300">
    <property type="entry name" value="P-loop containing nucleotide triphosphate hydrolases"/>
    <property type="match status" value="1"/>
</dbReference>
<feature type="domain" description="FtsK" evidence="6">
    <location>
        <begin position="202"/>
        <end position="394"/>
    </location>
</feature>
<comment type="caution">
    <text evidence="7">The sequence shown here is derived from an EMBL/GenBank/DDBJ whole genome shotgun (WGS) entry which is preliminary data.</text>
</comment>
<dbReference type="InterPro" id="IPR027417">
    <property type="entry name" value="P-loop_NTPase"/>
</dbReference>
<dbReference type="EMBL" id="JADCKA010000005">
    <property type="protein sequence ID" value="MBE5035521.1"/>
    <property type="molecule type" value="Genomic_DNA"/>
</dbReference>
<evidence type="ECO:0000259" key="6">
    <source>
        <dbReference type="PROSITE" id="PS50901"/>
    </source>
</evidence>
<evidence type="ECO:0000256" key="4">
    <source>
        <dbReference type="SAM" id="Coils"/>
    </source>
</evidence>
<keyword evidence="8" id="KW-1185">Reference proteome</keyword>
<keyword evidence="5" id="KW-0812">Transmembrane</keyword>
<organism evidence="7 8">
    <name type="scientific">Gallibacter intestinalis</name>
    <dbReference type="NCBI Taxonomy" id="2779356"/>
    <lineage>
        <taxon>Bacteria</taxon>
        <taxon>Bacillati</taxon>
        <taxon>Bacillota</taxon>
        <taxon>Clostridia</taxon>
        <taxon>Eubacteriales</taxon>
        <taxon>Eubacteriaceae</taxon>
        <taxon>Gallibacter</taxon>
    </lineage>
</organism>
<protein>
    <submittedName>
        <fullName evidence="7">Type IV secretion system DNA-binding domain-containing protein</fullName>
    </submittedName>
</protein>